<dbReference type="InterPro" id="IPR019734">
    <property type="entry name" value="TPR_rpt"/>
</dbReference>
<protein>
    <submittedName>
        <fullName evidence="6">Photosystem I assembly protein Ycf3</fullName>
    </submittedName>
</protein>
<keyword evidence="4" id="KW-0732">Signal</keyword>
<dbReference type="Pfam" id="PF12770">
    <property type="entry name" value="CHAT"/>
    <property type="match status" value="1"/>
</dbReference>
<comment type="caution">
    <text evidence="6">The sequence shown here is derived from an EMBL/GenBank/DDBJ whole genome shotgun (WGS) entry which is preliminary data.</text>
</comment>
<feature type="signal peptide" evidence="4">
    <location>
        <begin position="1"/>
        <end position="25"/>
    </location>
</feature>
<dbReference type="EMBL" id="SJPO01000013">
    <property type="protein sequence ID" value="TWT66955.1"/>
    <property type="molecule type" value="Genomic_DNA"/>
</dbReference>
<keyword evidence="1" id="KW-0677">Repeat</keyword>
<evidence type="ECO:0000313" key="6">
    <source>
        <dbReference type="EMBL" id="TWT66955.1"/>
    </source>
</evidence>
<dbReference type="InterPro" id="IPR011990">
    <property type="entry name" value="TPR-like_helical_dom_sf"/>
</dbReference>
<keyword evidence="7" id="KW-1185">Reference proteome</keyword>
<evidence type="ECO:0000256" key="2">
    <source>
        <dbReference type="ARBA" id="ARBA00022803"/>
    </source>
</evidence>
<feature type="domain" description="CHAT" evidence="5">
    <location>
        <begin position="700"/>
        <end position="1035"/>
    </location>
</feature>
<dbReference type="OrthoDB" id="220792at2"/>
<accession>A0A5C5XYE9</accession>
<name>A0A5C5XYE9_9BACT</name>
<gene>
    <name evidence="6" type="ORF">Pla123a_43840</name>
</gene>
<feature type="repeat" description="TPR" evidence="3">
    <location>
        <begin position="398"/>
        <end position="431"/>
    </location>
</feature>
<evidence type="ECO:0000313" key="7">
    <source>
        <dbReference type="Proteomes" id="UP000318478"/>
    </source>
</evidence>
<feature type="chain" id="PRO_5022886608" evidence="4">
    <location>
        <begin position="26"/>
        <end position="1036"/>
    </location>
</feature>
<proteinExistence type="predicted"/>
<feature type="repeat" description="TPR" evidence="3">
    <location>
        <begin position="314"/>
        <end position="347"/>
    </location>
</feature>
<dbReference type="Proteomes" id="UP000318478">
    <property type="component" value="Unassembled WGS sequence"/>
</dbReference>
<dbReference type="PROSITE" id="PS50005">
    <property type="entry name" value="TPR"/>
    <property type="match status" value="2"/>
</dbReference>
<reference evidence="6 7" key="1">
    <citation type="submission" date="2019-02" db="EMBL/GenBank/DDBJ databases">
        <title>Deep-cultivation of Planctomycetes and their phenomic and genomic characterization uncovers novel biology.</title>
        <authorList>
            <person name="Wiegand S."/>
            <person name="Jogler M."/>
            <person name="Boedeker C."/>
            <person name="Pinto D."/>
            <person name="Vollmers J."/>
            <person name="Rivas-Marin E."/>
            <person name="Kohn T."/>
            <person name="Peeters S.H."/>
            <person name="Heuer A."/>
            <person name="Rast P."/>
            <person name="Oberbeckmann S."/>
            <person name="Bunk B."/>
            <person name="Jeske O."/>
            <person name="Meyerdierks A."/>
            <person name="Storesund J.E."/>
            <person name="Kallscheuer N."/>
            <person name="Luecker S."/>
            <person name="Lage O.M."/>
            <person name="Pohl T."/>
            <person name="Merkel B.J."/>
            <person name="Hornburger P."/>
            <person name="Mueller R.-W."/>
            <person name="Bruemmer F."/>
            <person name="Labrenz M."/>
            <person name="Spormann A.M."/>
            <person name="Op Den Camp H."/>
            <person name="Overmann J."/>
            <person name="Amann R."/>
            <person name="Jetten M.S.M."/>
            <person name="Mascher T."/>
            <person name="Medema M.H."/>
            <person name="Devos D.P."/>
            <person name="Kaster A.-K."/>
            <person name="Ovreas L."/>
            <person name="Rohde M."/>
            <person name="Galperin M.Y."/>
            <person name="Jogler C."/>
        </authorList>
    </citation>
    <scope>NUCLEOTIDE SEQUENCE [LARGE SCALE GENOMIC DNA]</scope>
    <source>
        <strain evidence="6 7">Pla123a</strain>
    </source>
</reference>
<evidence type="ECO:0000259" key="5">
    <source>
        <dbReference type="Pfam" id="PF12770"/>
    </source>
</evidence>
<sequence precursor="true">MSRCTAFSSIIVFLAFFLVARHLHAAENSMIRVTTDRGEIWADDKVVATVPKGTRMWCFEFSDGEWADVMVPGRNLRGWLGAAHFKAIEHTKAEQARLDESVKHYDRAVELVEKMKFTEAERELKACLAIEREIEGSDHPDVGYTLSYLGNVCFSQARYTEARKHYDEALAIFRRVFGDDDLDTASTLIDLGFLVSGQGDYASARKFFEEALATSRSVAGDESVETADGLGNLGTLAQQQGDYAGARRYFDEALATYRKVDEGVEGLDASKGALLHNLANLLLEQGDYATARKYYEDSLAISRKLYGKEHTEVAHSLNNIGLLLASQEDYTAAKKYYEEALAIYRKVYGNEHPDTAMTLDNLAISLGYLGDLNSAQTYSQQALVVRRRILGDNHPDTATSLEGLGFLLYERKDYAAAQRYYDEALAIRRKTFGEAHPYVGMVLHNLAWLKACSGELDLAGEYMEAARKNTCRHQAQVLPALPEREQLLFISETDEGNLHRCLSFASQQRDDNRIAALSAGWLVNGKAIAQQALAEGALLSASETAPLVERLRAVRSLLAKLVGKPFTANIQQGIAGLETEQQQLIRQIGAAGTGFSGQDPWISIAQLRGELRPGSALVNIARIVPHKLDDPVFNPTERPAVYIAWVIPASDEGPVTIVDLGDAETIDLAVQKARSAMQNSASAIEEQGERSATAMVNDELATLANSLWKPLASHLKGKKELVLSPDGALWLVPWAAIPAGDNKFLLEKFQLRFVTSGRELVQRRPERTGIGPPVVLADPDYDWNAMGTSVSSRSATHRAATIAGPFARLPGTAREARAIEPVLAEFGKGQPVIYLEKRATETQFKSLYRPSFLVCSTHGFFLEDQNTDESDAIPKSTVSAAANSAKGPTKSRPLENPLLRCGLVLSGVNRQTEKTSGDDGVLTGLEIVSTDLRGTEMVVLSACDTGVGDVRNGEGVAGLRQAFQLAGAKSVVATLWQIPDQETSQIMTDFFVYLGQGRSKAEALRYAQINRINDHRNRTGAAHPYYWAAFTITGNQ</sequence>
<dbReference type="Pfam" id="PF13374">
    <property type="entry name" value="TPR_10"/>
    <property type="match status" value="1"/>
</dbReference>
<dbReference type="AlphaFoldDB" id="A0A5C5XYE9"/>
<evidence type="ECO:0000256" key="3">
    <source>
        <dbReference type="PROSITE-ProRule" id="PRU00339"/>
    </source>
</evidence>
<evidence type="ECO:0000256" key="1">
    <source>
        <dbReference type="ARBA" id="ARBA00022737"/>
    </source>
</evidence>
<dbReference type="InterPro" id="IPR024983">
    <property type="entry name" value="CHAT_dom"/>
</dbReference>
<dbReference type="SMART" id="SM00028">
    <property type="entry name" value="TPR"/>
    <property type="match status" value="8"/>
</dbReference>
<dbReference type="SUPFAM" id="SSF48452">
    <property type="entry name" value="TPR-like"/>
    <property type="match status" value="2"/>
</dbReference>
<evidence type="ECO:0000256" key="4">
    <source>
        <dbReference type="SAM" id="SignalP"/>
    </source>
</evidence>
<organism evidence="6 7">
    <name type="scientific">Posidoniimonas polymericola</name>
    <dbReference type="NCBI Taxonomy" id="2528002"/>
    <lineage>
        <taxon>Bacteria</taxon>
        <taxon>Pseudomonadati</taxon>
        <taxon>Planctomycetota</taxon>
        <taxon>Planctomycetia</taxon>
        <taxon>Pirellulales</taxon>
        <taxon>Lacipirellulaceae</taxon>
        <taxon>Posidoniimonas</taxon>
    </lineage>
</organism>
<keyword evidence="2 3" id="KW-0802">TPR repeat</keyword>
<dbReference type="Gene3D" id="1.25.40.10">
    <property type="entry name" value="Tetratricopeptide repeat domain"/>
    <property type="match status" value="2"/>
</dbReference>
<dbReference type="Pfam" id="PF13424">
    <property type="entry name" value="TPR_12"/>
    <property type="match status" value="3"/>
</dbReference>
<dbReference type="PANTHER" id="PTHR45641">
    <property type="entry name" value="TETRATRICOPEPTIDE REPEAT PROTEIN (AFU_ORTHOLOGUE AFUA_6G03870)"/>
    <property type="match status" value="1"/>
</dbReference>
<dbReference type="PANTHER" id="PTHR45641:SF19">
    <property type="entry name" value="NEPHROCYSTIN-3"/>
    <property type="match status" value="1"/>
</dbReference>